<keyword evidence="3" id="KW-1185">Reference proteome</keyword>
<proteinExistence type="predicted"/>
<evidence type="ECO:0000313" key="3">
    <source>
        <dbReference type="Proteomes" id="UP001320715"/>
    </source>
</evidence>
<name>A0ABT1CKY8_9HYPH</name>
<keyword evidence="1" id="KW-0472">Membrane</keyword>
<feature type="transmembrane region" description="Helical" evidence="1">
    <location>
        <begin position="160"/>
        <end position="183"/>
    </location>
</feature>
<sequence>MTSTIDFLTGLHARVFAGIERLGDSWLLGLIARFAFAAVLWNYFLHSANTKVGDGLLGFFSISPGAYYQIALPAVEAAGGDVSAVPFFPWGLLVVMGTYAEFILPLLVVIGLFSRLAALGMVGFIAVQTFVDITVHQIGAESIGTLFDRFPDAIIADQRLLWLVPLAVIIIKGPGLLSVDAWLSRARGGKPHYAPA</sequence>
<feature type="transmembrane region" description="Helical" evidence="1">
    <location>
        <begin position="87"/>
        <end position="109"/>
    </location>
</feature>
<gene>
    <name evidence="2" type="ORF">GTW23_01315</name>
</gene>
<comment type="caution">
    <text evidence="2">The sequence shown here is derived from an EMBL/GenBank/DDBJ whole genome shotgun (WGS) entry which is preliminary data.</text>
</comment>
<organism evidence="2 3">
    <name type="scientific">Hoeflea alexandrii</name>
    <dbReference type="NCBI Taxonomy" id="288436"/>
    <lineage>
        <taxon>Bacteria</taxon>
        <taxon>Pseudomonadati</taxon>
        <taxon>Pseudomonadota</taxon>
        <taxon>Alphaproteobacteria</taxon>
        <taxon>Hyphomicrobiales</taxon>
        <taxon>Rhizobiaceae</taxon>
        <taxon>Hoeflea</taxon>
    </lineage>
</organism>
<accession>A0ABT1CKY8</accession>
<dbReference type="RefSeq" id="WP_152007487.1">
    <property type="nucleotide sequence ID" value="NZ_JAAAML010000001.1"/>
</dbReference>
<dbReference type="EMBL" id="JAAAML010000001">
    <property type="protein sequence ID" value="MCO6406798.1"/>
    <property type="molecule type" value="Genomic_DNA"/>
</dbReference>
<keyword evidence="1" id="KW-0812">Transmembrane</keyword>
<feature type="transmembrane region" description="Helical" evidence="1">
    <location>
        <begin position="26"/>
        <end position="44"/>
    </location>
</feature>
<feature type="transmembrane region" description="Helical" evidence="1">
    <location>
        <begin position="116"/>
        <end position="140"/>
    </location>
</feature>
<keyword evidence="1" id="KW-1133">Transmembrane helix</keyword>
<dbReference type="Proteomes" id="UP001320715">
    <property type="component" value="Unassembled WGS sequence"/>
</dbReference>
<evidence type="ECO:0000256" key="1">
    <source>
        <dbReference type="SAM" id="Phobius"/>
    </source>
</evidence>
<evidence type="ECO:0000313" key="2">
    <source>
        <dbReference type="EMBL" id="MCO6406798.1"/>
    </source>
</evidence>
<reference evidence="2 3" key="1">
    <citation type="submission" date="2020-01" db="EMBL/GenBank/DDBJ databases">
        <title>Genomes of bacteria type strains.</title>
        <authorList>
            <person name="Chen J."/>
            <person name="Zhu S."/>
            <person name="Yang J."/>
        </authorList>
    </citation>
    <scope>NUCLEOTIDE SEQUENCE [LARGE SCALE GENOMIC DNA]</scope>
    <source>
        <strain evidence="2 3">DSM 16655</strain>
    </source>
</reference>
<feature type="transmembrane region" description="Helical" evidence="1">
    <location>
        <begin position="56"/>
        <end position="75"/>
    </location>
</feature>
<protein>
    <submittedName>
        <fullName evidence="2">DoxX family membrane protein</fullName>
    </submittedName>
</protein>